<keyword evidence="5" id="KW-0539">Nucleus</keyword>
<dbReference type="Proteomes" id="UP000027238">
    <property type="component" value="Unassembled WGS sequence"/>
</dbReference>
<dbReference type="InterPro" id="IPR013700">
    <property type="entry name" value="AflR"/>
</dbReference>
<name>A0A066X556_COLSU</name>
<dbReference type="eggNOG" id="ENOG502SQ7X">
    <property type="taxonomic scope" value="Eukaryota"/>
</dbReference>
<dbReference type="GO" id="GO:0005634">
    <property type="term" value="C:nucleus"/>
    <property type="evidence" value="ECO:0007669"/>
    <property type="project" value="InterPro"/>
</dbReference>
<evidence type="ECO:0000259" key="7">
    <source>
        <dbReference type="Pfam" id="PF08493"/>
    </source>
</evidence>
<dbReference type="GO" id="GO:0045122">
    <property type="term" value="P:aflatoxin biosynthetic process"/>
    <property type="evidence" value="ECO:0007669"/>
    <property type="project" value="InterPro"/>
</dbReference>
<evidence type="ECO:0000256" key="2">
    <source>
        <dbReference type="ARBA" id="ARBA00023015"/>
    </source>
</evidence>
<reference evidence="9" key="1">
    <citation type="journal article" date="2014" name="Genome Announc.">
        <title>Draft genome sequence of Colletotrichum sublineola, a destructive pathogen of cultivated sorghum.</title>
        <authorList>
            <person name="Baroncelli R."/>
            <person name="Sanz-Martin J.M."/>
            <person name="Rech G.E."/>
            <person name="Sukno S.A."/>
            <person name="Thon M.R."/>
        </authorList>
    </citation>
    <scope>NUCLEOTIDE SEQUENCE [LARGE SCALE GENOMIC DNA]</scope>
    <source>
        <strain evidence="9">TX430BB</strain>
    </source>
</reference>
<keyword evidence="9" id="KW-1185">Reference proteome</keyword>
<evidence type="ECO:0000256" key="1">
    <source>
        <dbReference type="ARBA" id="ARBA00022723"/>
    </source>
</evidence>
<dbReference type="AlphaFoldDB" id="A0A066X556"/>
<evidence type="ECO:0000313" key="9">
    <source>
        <dbReference type="Proteomes" id="UP000027238"/>
    </source>
</evidence>
<evidence type="ECO:0000256" key="4">
    <source>
        <dbReference type="ARBA" id="ARBA00023163"/>
    </source>
</evidence>
<proteinExistence type="predicted"/>
<dbReference type="OrthoDB" id="2740448at2759"/>
<keyword evidence="1" id="KW-0479">Metal-binding</keyword>
<dbReference type="OMA" id="WNTEQSA"/>
<keyword evidence="4" id="KW-0804">Transcription</keyword>
<accession>A0A066X556</accession>
<feature type="domain" description="Aflatoxin regulatory protein" evidence="7">
    <location>
        <begin position="92"/>
        <end position="186"/>
    </location>
</feature>
<evidence type="ECO:0000313" key="8">
    <source>
        <dbReference type="EMBL" id="KDN62804.1"/>
    </source>
</evidence>
<keyword evidence="2" id="KW-0805">Transcription regulation</keyword>
<sequence length="307" mass="33331">MESTNDNSYGSKGFLDMSASYLDYWIQRNTNSSATANHLATDVHSQHSTITGSWNPEVTVGAPMDMGPSCMLPELGANAQKEPASCKNTPQASSCIKVAINVLMSMRSNSPSCLMGTHDCSSLQLPDAAVDSVLSAAQEALYAVRRLLGCPCHANPQWQLLLAVICAEIITSYRRVINTYDRHRHTPSTVHLGRGDDTLSEQGQHPENTSLLKRTPILIGNYHIEGSIETILIGHVLRKRLQALERLMGEVFQFVGHSEEMIGVKNGIETFLGVQLSTVKYGLASLQSDEGSIVDDIPSRGGGHLEA</sequence>
<dbReference type="HOGENOM" id="CLU_906177_0_0_1"/>
<dbReference type="GO" id="GO:0006355">
    <property type="term" value="P:regulation of DNA-templated transcription"/>
    <property type="evidence" value="ECO:0007669"/>
    <property type="project" value="InterPro"/>
</dbReference>
<dbReference type="GO" id="GO:0003677">
    <property type="term" value="F:DNA binding"/>
    <property type="evidence" value="ECO:0007669"/>
    <property type="project" value="UniProtKB-KW"/>
</dbReference>
<keyword evidence="3" id="KW-0238">DNA-binding</keyword>
<organism evidence="8 9">
    <name type="scientific">Colletotrichum sublineola</name>
    <name type="common">Sorghum anthracnose fungus</name>
    <dbReference type="NCBI Taxonomy" id="1173701"/>
    <lineage>
        <taxon>Eukaryota</taxon>
        <taxon>Fungi</taxon>
        <taxon>Dikarya</taxon>
        <taxon>Ascomycota</taxon>
        <taxon>Pezizomycotina</taxon>
        <taxon>Sordariomycetes</taxon>
        <taxon>Hypocreomycetidae</taxon>
        <taxon>Glomerellales</taxon>
        <taxon>Glomerellaceae</taxon>
        <taxon>Colletotrichum</taxon>
        <taxon>Colletotrichum graminicola species complex</taxon>
    </lineage>
</organism>
<protein>
    <recommendedName>
        <fullName evidence="7">Aflatoxin regulatory protein domain-containing protein</fullName>
    </recommendedName>
</protein>
<evidence type="ECO:0000256" key="5">
    <source>
        <dbReference type="ARBA" id="ARBA00023242"/>
    </source>
</evidence>
<comment type="caution">
    <text evidence="8">The sequence shown here is derived from an EMBL/GenBank/DDBJ whole genome shotgun (WGS) entry which is preliminary data.</text>
</comment>
<dbReference type="Pfam" id="PF08493">
    <property type="entry name" value="AflR"/>
    <property type="match status" value="1"/>
</dbReference>
<dbReference type="GO" id="GO:0046872">
    <property type="term" value="F:metal ion binding"/>
    <property type="evidence" value="ECO:0007669"/>
    <property type="project" value="UniProtKB-KW"/>
</dbReference>
<dbReference type="STRING" id="1173701.A0A066X556"/>
<gene>
    <name evidence="8" type="ORF">CSUB01_02713</name>
</gene>
<evidence type="ECO:0000256" key="3">
    <source>
        <dbReference type="ARBA" id="ARBA00023125"/>
    </source>
</evidence>
<feature type="region of interest" description="Disordered" evidence="6">
    <location>
        <begin position="187"/>
        <end position="207"/>
    </location>
</feature>
<dbReference type="EMBL" id="JMSE01001300">
    <property type="protein sequence ID" value="KDN62804.1"/>
    <property type="molecule type" value="Genomic_DNA"/>
</dbReference>
<evidence type="ECO:0000256" key="6">
    <source>
        <dbReference type="SAM" id="MobiDB-lite"/>
    </source>
</evidence>